<dbReference type="eggNOG" id="KOG1880">
    <property type="taxonomic scope" value="Eukaryota"/>
</dbReference>
<dbReference type="PROSITE" id="PS50006">
    <property type="entry name" value="FHA_DOMAIN"/>
    <property type="match status" value="1"/>
</dbReference>
<dbReference type="EMBL" id="CAEY01001590">
    <property type="status" value="NOT_ANNOTATED_CDS"/>
    <property type="molecule type" value="Genomic_DNA"/>
</dbReference>
<accession>T1K5R9</accession>
<dbReference type="Proteomes" id="UP000015104">
    <property type="component" value="Unassembled WGS sequence"/>
</dbReference>
<dbReference type="CDD" id="cd22674">
    <property type="entry name" value="FHA_PPP1R8"/>
    <property type="match status" value="1"/>
</dbReference>
<dbReference type="Gene3D" id="6.10.250.1290">
    <property type="match status" value="1"/>
</dbReference>
<evidence type="ECO:0000259" key="1">
    <source>
        <dbReference type="PROSITE" id="PS50006"/>
    </source>
</evidence>
<dbReference type="STRING" id="32264.T1K5R9"/>
<dbReference type="SUPFAM" id="SSF49879">
    <property type="entry name" value="SMAD/FHA domain"/>
    <property type="match status" value="1"/>
</dbReference>
<dbReference type="HOGENOM" id="CLU_069628_0_0_1"/>
<dbReference type="FunFam" id="2.60.200.20:FF:000019">
    <property type="entry name" value="Nuclear inhibitor of protein phosphatase"/>
    <property type="match status" value="1"/>
</dbReference>
<dbReference type="Gene3D" id="2.60.200.20">
    <property type="match status" value="1"/>
</dbReference>
<dbReference type="EnsemblMetazoa" id="tetur05g07270.1">
    <property type="protein sequence ID" value="tetur05g07270.1"/>
    <property type="gene ID" value="tetur05g07270"/>
</dbReference>
<dbReference type="InterPro" id="IPR050923">
    <property type="entry name" value="Cell_Proc_Reg/RNA_Proc"/>
</dbReference>
<feature type="domain" description="FHA" evidence="1">
    <location>
        <begin position="56"/>
        <end position="108"/>
    </location>
</feature>
<evidence type="ECO:0000313" key="3">
    <source>
        <dbReference type="Proteomes" id="UP000015104"/>
    </source>
</evidence>
<dbReference type="InterPro" id="IPR000253">
    <property type="entry name" value="FHA_dom"/>
</dbReference>
<sequence>MNTFTCEMSTPTESIPTSSHYQVPNWAGIPPSGFHLDVYKEGKLFQKIMIDEKKCYHFGRNPTLNDICIDHQSCSRIHAALVYHKHLSRAFLVDLGSTHGSFIGNVRLEAHKPTQLPVNSTFHFGASTRYYYLREKPNASNISNSDGDANSENVDYGHLNLPDSELELDNLTEFNTVHNKRISMMGIKESDKVRAGPRTILVRFKEEEEIINPEDIDPSVGKFRNLVQTTVIPRKKMKLDSSLGLNQNEVKSSHILKPQIDSTSHHSSALNPIFSTSLSLKLGIPLPNSAPDVDLETSPEKIPELPAKQLTAVEPIESIGGMGLPKKKKYAKEAWPGRRPPLL</sequence>
<keyword evidence="3" id="KW-1185">Reference proteome</keyword>
<evidence type="ECO:0000313" key="2">
    <source>
        <dbReference type="EnsemblMetazoa" id="tetur05g07270.1"/>
    </source>
</evidence>
<dbReference type="PANTHER" id="PTHR23308">
    <property type="entry name" value="NUCLEAR INHIBITOR OF PROTEIN PHOSPHATASE-1"/>
    <property type="match status" value="1"/>
</dbReference>
<dbReference type="SMART" id="SM00240">
    <property type="entry name" value="FHA"/>
    <property type="match status" value="1"/>
</dbReference>
<dbReference type="Pfam" id="PF00498">
    <property type="entry name" value="FHA"/>
    <property type="match status" value="1"/>
</dbReference>
<reference evidence="3" key="1">
    <citation type="submission" date="2011-08" db="EMBL/GenBank/DDBJ databases">
        <authorList>
            <person name="Rombauts S."/>
        </authorList>
    </citation>
    <scope>NUCLEOTIDE SEQUENCE</scope>
    <source>
        <strain evidence="3">London</strain>
    </source>
</reference>
<reference evidence="2" key="2">
    <citation type="submission" date="2015-06" db="UniProtKB">
        <authorList>
            <consortium name="EnsemblMetazoa"/>
        </authorList>
    </citation>
    <scope>IDENTIFICATION</scope>
</reference>
<name>T1K5R9_TETUR</name>
<dbReference type="AlphaFoldDB" id="T1K5R9"/>
<proteinExistence type="predicted"/>
<dbReference type="InterPro" id="IPR008984">
    <property type="entry name" value="SMAD_FHA_dom_sf"/>
</dbReference>
<organism evidence="2 3">
    <name type="scientific">Tetranychus urticae</name>
    <name type="common">Two-spotted spider mite</name>
    <dbReference type="NCBI Taxonomy" id="32264"/>
    <lineage>
        <taxon>Eukaryota</taxon>
        <taxon>Metazoa</taxon>
        <taxon>Ecdysozoa</taxon>
        <taxon>Arthropoda</taxon>
        <taxon>Chelicerata</taxon>
        <taxon>Arachnida</taxon>
        <taxon>Acari</taxon>
        <taxon>Acariformes</taxon>
        <taxon>Trombidiformes</taxon>
        <taxon>Prostigmata</taxon>
        <taxon>Eleutherengona</taxon>
        <taxon>Raphignathae</taxon>
        <taxon>Tetranychoidea</taxon>
        <taxon>Tetranychidae</taxon>
        <taxon>Tetranychus</taxon>
    </lineage>
</organism>
<protein>
    <recommendedName>
        <fullName evidence="1">FHA domain-containing protein</fullName>
    </recommendedName>
</protein>